<reference evidence="1" key="1">
    <citation type="journal article" date="2015" name="Proc. Natl. Acad. Sci. U.S.A.">
        <title>Networks of energetic and metabolic interactions define dynamics in microbial communities.</title>
        <authorList>
            <person name="Embree M."/>
            <person name="Liu J.K."/>
            <person name="Al-Bassam M.M."/>
            <person name="Zengler K."/>
        </authorList>
    </citation>
    <scope>NUCLEOTIDE SEQUENCE</scope>
</reference>
<accession>A0A0W8F1U9</accession>
<gene>
    <name evidence="1" type="ORF">ASZ90_015564</name>
</gene>
<name>A0A0W8F1U9_9ZZZZ</name>
<evidence type="ECO:0000313" key="1">
    <source>
        <dbReference type="EMBL" id="KUG14801.1"/>
    </source>
</evidence>
<proteinExistence type="predicted"/>
<sequence>MNQVNDEALKEICPELPIPMKGVIYLIWDILQFFTFRF</sequence>
<comment type="caution">
    <text evidence="1">The sequence shown here is derived from an EMBL/GenBank/DDBJ whole genome shotgun (WGS) entry which is preliminary data.</text>
</comment>
<dbReference type="EMBL" id="LNQE01001619">
    <property type="protein sequence ID" value="KUG14801.1"/>
    <property type="molecule type" value="Genomic_DNA"/>
</dbReference>
<organism evidence="1">
    <name type="scientific">hydrocarbon metagenome</name>
    <dbReference type="NCBI Taxonomy" id="938273"/>
    <lineage>
        <taxon>unclassified sequences</taxon>
        <taxon>metagenomes</taxon>
        <taxon>ecological metagenomes</taxon>
    </lineage>
</organism>
<protein>
    <submittedName>
        <fullName evidence="1">Uncharacterized protein</fullName>
    </submittedName>
</protein>
<dbReference type="AlphaFoldDB" id="A0A0W8F1U9"/>